<dbReference type="GO" id="GO:0046872">
    <property type="term" value="F:metal ion binding"/>
    <property type="evidence" value="ECO:0007669"/>
    <property type="project" value="UniProtKB-KW"/>
</dbReference>
<accession>A0A1I7X638</accession>
<dbReference type="InterPro" id="IPR028889">
    <property type="entry name" value="USP"/>
</dbReference>
<keyword evidence="6" id="KW-0408">Iron</keyword>
<dbReference type="GO" id="GO:0005524">
    <property type="term" value="F:ATP binding"/>
    <property type="evidence" value="ECO:0007669"/>
    <property type="project" value="UniProtKB-KW"/>
</dbReference>
<dbReference type="SUPFAM" id="SSF52540">
    <property type="entry name" value="P-loop containing nucleoside triphosphate hydrolases"/>
    <property type="match status" value="1"/>
</dbReference>
<proteinExistence type="predicted"/>
<evidence type="ECO:0000256" key="2">
    <source>
        <dbReference type="ARBA" id="ARBA00022741"/>
    </source>
</evidence>
<evidence type="ECO:0000313" key="13">
    <source>
        <dbReference type="WBParaSite" id="Hba_13064"/>
    </source>
</evidence>
<keyword evidence="4" id="KW-0347">Helicase</keyword>
<dbReference type="Gene3D" id="3.40.50.300">
    <property type="entry name" value="P-loop containing nucleotide triphosphate hydrolases"/>
    <property type="match status" value="3"/>
</dbReference>
<evidence type="ECO:0000256" key="4">
    <source>
        <dbReference type="ARBA" id="ARBA00022806"/>
    </source>
</evidence>
<dbReference type="InterPro" id="IPR006555">
    <property type="entry name" value="ATP-dep_Helicase_C"/>
</dbReference>
<dbReference type="InterPro" id="IPR014013">
    <property type="entry name" value="Helic_SF1/SF2_ATP-bd_DinG/Rad3"/>
</dbReference>
<dbReference type="Proteomes" id="UP000095283">
    <property type="component" value="Unplaced"/>
</dbReference>
<reference evidence="13" key="1">
    <citation type="submission" date="2016-11" db="UniProtKB">
        <authorList>
            <consortium name="WormBaseParasite"/>
        </authorList>
    </citation>
    <scope>IDENTIFICATION</scope>
</reference>
<dbReference type="AlphaFoldDB" id="A0A1I7X638"/>
<dbReference type="InterPro" id="IPR018200">
    <property type="entry name" value="USP_CS"/>
</dbReference>
<evidence type="ECO:0000256" key="3">
    <source>
        <dbReference type="ARBA" id="ARBA00022801"/>
    </source>
</evidence>
<dbReference type="InterPro" id="IPR027417">
    <property type="entry name" value="P-loop_NTPase"/>
</dbReference>
<dbReference type="InterPro" id="IPR045028">
    <property type="entry name" value="DinG/Rad3-like"/>
</dbReference>
<keyword evidence="3" id="KW-0378">Hydrolase</keyword>
<dbReference type="PROSITE" id="PS00972">
    <property type="entry name" value="USP_1"/>
    <property type="match status" value="1"/>
</dbReference>
<dbReference type="GO" id="GO:0004843">
    <property type="term" value="F:cysteine-type deubiquitinase activity"/>
    <property type="evidence" value="ECO:0007669"/>
    <property type="project" value="InterPro"/>
</dbReference>
<dbReference type="InterPro" id="IPR010614">
    <property type="entry name" value="RAD3-like_helicase_DEAD"/>
</dbReference>
<keyword evidence="12" id="KW-1185">Reference proteome</keyword>
<dbReference type="SUPFAM" id="SSF54001">
    <property type="entry name" value="Cysteine proteinases"/>
    <property type="match status" value="1"/>
</dbReference>
<feature type="domain" description="Helicase ATP-binding" evidence="11">
    <location>
        <begin position="85"/>
        <end position="361"/>
    </location>
</feature>
<evidence type="ECO:0000256" key="8">
    <source>
        <dbReference type="ARBA" id="ARBA00023235"/>
    </source>
</evidence>
<keyword evidence="8" id="KW-0413">Isomerase</keyword>
<dbReference type="PROSITE" id="PS50235">
    <property type="entry name" value="USP_3"/>
    <property type="match status" value="1"/>
</dbReference>
<dbReference type="GO" id="GO:0051536">
    <property type="term" value="F:iron-sulfur cluster binding"/>
    <property type="evidence" value="ECO:0007669"/>
    <property type="project" value="UniProtKB-KW"/>
</dbReference>
<evidence type="ECO:0000256" key="9">
    <source>
        <dbReference type="SAM" id="MobiDB-lite"/>
    </source>
</evidence>
<dbReference type="PANTHER" id="PTHR11472:SF47">
    <property type="entry name" value="FANCONI ANEMIA GROUP J PROTEIN"/>
    <property type="match status" value="1"/>
</dbReference>
<sequence length="1279" mass="144281">MPKEYWSMFRGRRSNSSVKRGRGKRTSEGGNRVQEGNSKENGGFCKSETRHNVISISERMRNRKRPRIKLVSDNSKFEILPICGVNVKLPEGLKPYPTQKLMMVRILTALKNRLNVLAESPTGSGKTLALLASSCAWLAQYKIDRLTARTNCAVHCRNAKIDVNGGLSLQNSKSSVTTQVNDIKENTNNGVGENELFEDVTPETQIIDTDNSGFTKVNNLSSITTYEDEFENDFKSFLSSPNVKDKVVASPCEMRDSQLKEESCKCTCLPIVRIYYGTRTHKQIGQVVREFSRLPYVGIINHTVLGSREQLCINEAARQAPDIAAYCKDLISAKGLGCNFKSAMKNRYEKATPLRQLVERTVNNYPQIAKYYFKRCLGFHFFCLIVHNGEKLTQNELRKALDNCKESLTMQTDGDANREDIETKLNFHQNLKEFGRNLDILVCLMRDIAVWFTKICTPVVEQPSDKLDKRSATRSEPYRDGQGGSKNIMYNQNYDEFTVMPWLNANEGQGGTRPILEGFKTSVNLWCMSPALTYMDAFNDTRSVILASGTLCPVETLKTELGMEFKSQMEGDQVIPSERIFAGVLPVGPSGHHMCATYRNLNNDDRFINEMTNIVRSVCLTVPHGILCFLPSYRILNQLYEYMESTMILSQLQMRKVVVREPKRSSDLTSVMELYEEAIRLPKKYGSEVDGALMFAVFRGKISEGIDFADDLARVVISVGIPFPNLMDDLVRERERSLYSREYKAKEYGFSIDIFIIDKIGNLGVSSARVSKWIRNQLLVYSKYEEFEVALSHFVQNMKNGLRNEDLHDENIVMADIYVKCTVECGPGVRMSFSGALFVDPELDKIIILERNQSAKEHVFYSSEFLSLGKPPTRSTAQMFALDFDDAKESGRLNSVGRARTKLTFKAAEGLSTVKEIYNELKKVFGVKNHVMSASRSLSLSKSSLVRPVGDLCRTKPTDHTSMCNNSQSTQCRALKLEAEWCGADGIQQTRNTSTPLSSPTSPISSHQFYGYSPDTPQDRRVPRTAQTEIQKTPVSRTFLVCLEYEDGKRDEEANSDYYSSQSSSEFSGLYDYRGLINLGNSCYMNATLQALASVYPFYWRLENYRKQLGPDSCSNLLLVNSNVWCIHVRRVTILLANLMGSARSYGIGCNRDLNHAKKMGLCPTSRTFLQQMRDSVGTDLDTEFGTARQQVRYGKPGKTVVSIYFNFFLLLKFGCDRCGRSSEMTNDAIDIQVPVSAGESIQAMVEKTLMREEMDDYKCEKCGNGSGFISHSFATLPE</sequence>
<evidence type="ECO:0000256" key="1">
    <source>
        <dbReference type="ARBA" id="ARBA00022723"/>
    </source>
</evidence>
<dbReference type="InterPro" id="IPR006554">
    <property type="entry name" value="Helicase-like_DEXD_c2"/>
</dbReference>
<keyword evidence="1" id="KW-0479">Metal-binding</keyword>
<dbReference type="SMART" id="SM00491">
    <property type="entry name" value="HELICc2"/>
    <property type="match status" value="1"/>
</dbReference>
<dbReference type="SMART" id="SM00488">
    <property type="entry name" value="DEXDc2"/>
    <property type="match status" value="1"/>
</dbReference>
<dbReference type="GO" id="GO:0003677">
    <property type="term" value="F:DNA binding"/>
    <property type="evidence" value="ECO:0007669"/>
    <property type="project" value="InterPro"/>
</dbReference>
<evidence type="ECO:0000256" key="7">
    <source>
        <dbReference type="ARBA" id="ARBA00023014"/>
    </source>
</evidence>
<dbReference type="GO" id="GO:0016579">
    <property type="term" value="P:protein deubiquitination"/>
    <property type="evidence" value="ECO:0007669"/>
    <property type="project" value="InterPro"/>
</dbReference>
<dbReference type="PANTHER" id="PTHR11472">
    <property type="entry name" value="DNA REPAIR DEAD HELICASE RAD3/XP-D SUBFAMILY MEMBER"/>
    <property type="match status" value="1"/>
</dbReference>
<evidence type="ECO:0000259" key="11">
    <source>
        <dbReference type="PROSITE" id="PS51193"/>
    </source>
</evidence>
<dbReference type="GO" id="GO:1990918">
    <property type="term" value="P:double-strand break repair involved in meiotic recombination"/>
    <property type="evidence" value="ECO:0007669"/>
    <property type="project" value="TreeGrafter"/>
</dbReference>
<dbReference type="Pfam" id="PF06733">
    <property type="entry name" value="DEAD_2"/>
    <property type="match status" value="1"/>
</dbReference>
<dbReference type="PROSITE" id="PS51193">
    <property type="entry name" value="HELICASE_ATP_BIND_2"/>
    <property type="match status" value="1"/>
</dbReference>
<feature type="region of interest" description="Disordered" evidence="9">
    <location>
        <begin position="466"/>
        <end position="485"/>
    </location>
</feature>
<feature type="compositionally biased region" description="Basic and acidic residues" evidence="9">
    <location>
        <begin position="466"/>
        <end position="479"/>
    </location>
</feature>
<dbReference type="GO" id="GO:0016818">
    <property type="term" value="F:hydrolase activity, acting on acid anhydrides, in phosphorus-containing anhydrides"/>
    <property type="evidence" value="ECO:0007669"/>
    <property type="project" value="InterPro"/>
</dbReference>
<feature type="region of interest" description="Disordered" evidence="9">
    <location>
        <begin position="1"/>
        <end position="45"/>
    </location>
</feature>
<evidence type="ECO:0000313" key="12">
    <source>
        <dbReference type="Proteomes" id="UP000095283"/>
    </source>
</evidence>
<keyword evidence="7" id="KW-0411">Iron-sulfur</keyword>
<evidence type="ECO:0000259" key="10">
    <source>
        <dbReference type="PROSITE" id="PS50235"/>
    </source>
</evidence>
<name>A0A1I7X638_HETBA</name>
<dbReference type="Gene3D" id="3.90.70.10">
    <property type="entry name" value="Cysteine proteinases"/>
    <property type="match status" value="1"/>
</dbReference>
<dbReference type="InterPro" id="IPR038765">
    <property type="entry name" value="Papain-like_cys_pep_sf"/>
</dbReference>
<keyword evidence="2" id="KW-0547">Nucleotide-binding</keyword>
<dbReference type="Pfam" id="PF13307">
    <property type="entry name" value="Helicase_C_2"/>
    <property type="match status" value="1"/>
</dbReference>
<dbReference type="WBParaSite" id="Hba_13064">
    <property type="protein sequence ID" value="Hba_13064"/>
    <property type="gene ID" value="Hba_13064"/>
</dbReference>
<evidence type="ECO:0000256" key="5">
    <source>
        <dbReference type="ARBA" id="ARBA00022840"/>
    </source>
</evidence>
<dbReference type="GO" id="GO:0005634">
    <property type="term" value="C:nucleus"/>
    <property type="evidence" value="ECO:0007669"/>
    <property type="project" value="TreeGrafter"/>
</dbReference>
<dbReference type="InterPro" id="IPR001394">
    <property type="entry name" value="Peptidase_C19_UCH"/>
</dbReference>
<dbReference type="GO" id="GO:0006289">
    <property type="term" value="P:nucleotide-excision repair"/>
    <property type="evidence" value="ECO:0007669"/>
    <property type="project" value="TreeGrafter"/>
</dbReference>
<dbReference type="Pfam" id="PF00443">
    <property type="entry name" value="UCH"/>
    <property type="match status" value="1"/>
</dbReference>
<dbReference type="GO" id="GO:0003678">
    <property type="term" value="F:DNA helicase activity"/>
    <property type="evidence" value="ECO:0007669"/>
    <property type="project" value="InterPro"/>
</dbReference>
<keyword evidence="5" id="KW-0067">ATP-binding</keyword>
<evidence type="ECO:0000256" key="6">
    <source>
        <dbReference type="ARBA" id="ARBA00023004"/>
    </source>
</evidence>
<organism evidence="12 13">
    <name type="scientific">Heterorhabditis bacteriophora</name>
    <name type="common">Entomopathogenic nematode worm</name>
    <dbReference type="NCBI Taxonomy" id="37862"/>
    <lineage>
        <taxon>Eukaryota</taxon>
        <taxon>Metazoa</taxon>
        <taxon>Ecdysozoa</taxon>
        <taxon>Nematoda</taxon>
        <taxon>Chromadorea</taxon>
        <taxon>Rhabditida</taxon>
        <taxon>Rhabditina</taxon>
        <taxon>Rhabditomorpha</taxon>
        <taxon>Strongyloidea</taxon>
        <taxon>Heterorhabditidae</taxon>
        <taxon>Heterorhabditis</taxon>
    </lineage>
</organism>
<protein>
    <submittedName>
        <fullName evidence="13">Helicase ATP-binding domain-containing protein</fullName>
    </submittedName>
</protein>
<feature type="domain" description="USP" evidence="10">
    <location>
        <begin position="1074"/>
        <end position="1279"/>
    </location>
</feature>